<feature type="compositionally biased region" description="Polar residues" evidence="17">
    <location>
        <begin position="519"/>
        <end position="530"/>
    </location>
</feature>
<keyword evidence="9" id="KW-0498">Mitosis</keyword>
<comment type="caution">
    <text evidence="19">The sequence shown here is derived from an EMBL/GenBank/DDBJ whole genome shotgun (WGS) entry which is preliminary data.</text>
</comment>
<proteinExistence type="inferred from homology"/>
<keyword evidence="11" id="KW-0067">ATP-binding</keyword>
<evidence type="ECO:0000256" key="6">
    <source>
        <dbReference type="ARBA" id="ARBA00022618"/>
    </source>
</evidence>
<evidence type="ECO:0000256" key="5">
    <source>
        <dbReference type="ARBA" id="ARBA00022553"/>
    </source>
</evidence>
<keyword evidence="8" id="KW-0547">Nucleotide-binding</keyword>
<evidence type="ECO:0000256" key="8">
    <source>
        <dbReference type="ARBA" id="ARBA00022741"/>
    </source>
</evidence>
<feature type="compositionally biased region" description="Basic and acidic residues" evidence="17">
    <location>
        <begin position="463"/>
        <end position="485"/>
    </location>
</feature>
<evidence type="ECO:0000256" key="14">
    <source>
        <dbReference type="ARBA" id="ARBA00047899"/>
    </source>
</evidence>
<dbReference type="GO" id="GO:0005737">
    <property type="term" value="C:cytoplasm"/>
    <property type="evidence" value="ECO:0007669"/>
    <property type="project" value="TreeGrafter"/>
</dbReference>
<dbReference type="GO" id="GO:0044732">
    <property type="term" value="C:mitotic spindle pole body"/>
    <property type="evidence" value="ECO:0007669"/>
    <property type="project" value="TreeGrafter"/>
</dbReference>
<evidence type="ECO:0000259" key="18">
    <source>
        <dbReference type="PROSITE" id="PS50011"/>
    </source>
</evidence>
<evidence type="ECO:0000256" key="12">
    <source>
        <dbReference type="ARBA" id="ARBA00023242"/>
    </source>
</evidence>
<feature type="compositionally biased region" description="Polar residues" evidence="17">
    <location>
        <begin position="572"/>
        <end position="582"/>
    </location>
</feature>
<comment type="catalytic activity">
    <reaction evidence="14">
        <text>L-threonyl-[protein] + ATP = O-phospho-L-threonyl-[protein] + ADP + H(+)</text>
        <dbReference type="Rhea" id="RHEA:46608"/>
        <dbReference type="Rhea" id="RHEA-COMP:11060"/>
        <dbReference type="Rhea" id="RHEA-COMP:11605"/>
        <dbReference type="ChEBI" id="CHEBI:15378"/>
        <dbReference type="ChEBI" id="CHEBI:30013"/>
        <dbReference type="ChEBI" id="CHEBI:30616"/>
        <dbReference type="ChEBI" id="CHEBI:61977"/>
        <dbReference type="ChEBI" id="CHEBI:456216"/>
        <dbReference type="EC" id="2.7.11.1"/>
    </reaction>
</comment>
<accession>A0A1S9RHX8</accession>
<protein>
    <recommendedName>
        <fullName evidence="3">non-specific serine/threonine protein kinase</fullName>
        <ecNumber evidence="3">2.7.11.1</ecNumber>
    </recommendedName>
</protein>
<dbReference type="GO" id="GO:0005524">
    <property type="term" value="F:ATP binding"/>
    <property type="evidence" value="ECO:0007669"/>
    <property type="project" value="UniProtKB-KW"/>
</dbReference>
<dbReference type="EMBL" id="LJBN01000171">
    <property type="protein sequence ID" value="OOQ85149.1"/>
    <property type="molecule type" value="Genomic_DNA"/>
</dbReference>
<feature type="compositionally biased region" description="Basic and acidic residues" evidence="17">
    <location>
        <begin position="771"/>
        <end position="787"/>
    </location>
</feature>
<keyword evidence="13" id="KW-0131">Cell cycle</keyword>
<dbReference type="Gene3D" id="1.10.510.10">
    <property type="entry name" value="Transferase(Phosphotransferase) domain 1"/>
    <property type="match status" value="1"/>
</dbReference>
<dbReference type="GO" id="GO:0051301">
    <property type="term" value="P:cell division"/>
    <property type="evidence" value="ECO:0007669"/>
    <property type="project" value="UniProtKB-KW"/>
</dbReference>
<dbReference type="Pfam" id="PF00069">
    <property type="entry name" value="Pkinase"/>
    <property type="match status" value="2"/>
</dbReference>
<name>A0A1S9RHX8_PENBI</name>
<feature type="coiled-coil region" evidence="16">
    <location>
        <begin position="392"/>
        <end position="426"/>
    </location>
</feature>
<dbReference type="FunFam" id="3.30.200.20:FF:000369">
    <property type="entry name" value="G2-specific protein kinase NimA"/>
    <property type="match status" value="1"/>
</dbReference>
<comment type="catalytic activity">
    <reaction evidence="15">
        <text>L-seryl-[protein] + ATP = O-phospho-L-seryl-[protein] + ADP + H(+)</text>
        <dbReference type="Rhea" id="RHEA:17989"/>
        <dbReference type="Rhea" id="RHEA-COMP:9863"/>
        <dbReference type="Rhea" id="RHEA-COMP:11604"/>
        <dbReference type="ChEBI" id="CHEBI:15378"/>
        <dbReference type="ChEBI" id="CHEBI:29999"/>
        <dbReference type="ChEBI" id="CHEBI:30616"/>
        <dbReference type="ChEBI" id="CHEBI:83421"/>
        <dbReference type="ChEBI" id="CHEBI:456216"/>
        <dbReference type="EC" id="2.7.11.1"/>
    </reaction>
</comment>
<evidence type="ECO:0000256" key="7">
    <source>
        <dbReference type="ARBA" id="ARBA00022679"/>
    </source>
</evidence>
<dbReference type="Gene3D" id="3.30.200.20">
    <property type="entry name" value="Phosphorylase Kinase, domain 1"/>
    <property type="match status" value="2"/>
</dbReference>
<dbReference type="PANTHER" id="PTHR43671:SF13">
    <property type="entry name" value="SERINE_THREONINE-PROTEIN KINASE NEK2"/>
    <property type="match status" value="1"/>
</dbReference>
<evidence type="ECO:0000256" key="17">
    <source>
        <dbReference type="SAM" id="MobiDB-lite"/>
    </source>
</evidence>
<dbReference type="CDD" id="cd08217">
    <property type="entry name" value="STKc_Nek2"/>
    <property type="match status" value="1"/>
</dbReference>
<evidence type="ECO:0000256" key="1">
    <source>
        <dbReference type="ARBA" id="ARBA00004123"/>
    </source>
</evidence>
<dbReference type="GO" id="GO:0005634">
    <property type="term" value="C:nucleus"/>
    <property type="evidence" value="ECO:0007669"/>
    <property type="project" value="UniProtKB-SubCell"/>
</dbReference>
<dbReference type="SUPFAM" id="SSF56112">
    <property type="entry name" value="Protein kinase-like (PK-like)"/>
    <property type="match status" value="1"/>
</dbReference>
<dbReference type="GO" id="GO:0007059">
    <property type="term" value="P:chromosome segregation"/>
    <property type="evidence" value="ECO:0007669"/>
    <property type="project" value="TreeGrafter"/>
</dbReference>
<feature type="region of interest" description="Disordered" evidence="17">
    <location>
        <begin position="463"/>
        <end position="629"/>
    </location>
</feature>
<dbReference type="InterPro" id="IPR011009">
    <property type="entry name" value="Kinase-like_dom_sf"/>
</dbReference>
<evidence type="ECO:0000256" key="10">
    <source>
        <dbReference type="ARBA" id="ARBA00022777"/>
    </source>
</evidence>
<dbReference type="PROSITE" id="PS50011">
    <property type="entry name" value="PROTEIN_KINASE_DOM"/>
    <property type="match status" value="1"/>
</dbReference>
<feature type="compositionally biased region" description="Low complexity" evidence="17">
    <location>
        <begin position="486"/>
        <end position="518"/>
    </location>
</feature>
<dbReference type="InterPro" id="IPR000719">
    <property type="entry name" value="Prot_kinase_dom"/>
</dbReference>
<dbReference type="FunFam" id="3.30.200.20:FF:000151">
    <property type="entry name" value="G2-specific protein kinase nimA"/>
    <property type="match status" value="1"/>
</dbReference>
<evidence type="ECO:0000256" key="16">
    <source>
        <dbReference type="SAM" id="Coils"/>
    </source>
</evidence>
<reference evidence="20" key="1">
    <citation type="submission" date="2015-09" db="EMBL/GenBank/DDBJ databases">
        <authorList>
            <person name="Fill T.P."/>
            <person name="Baretta J.F."/>
            <person name="de Almeida L.G."/>
            <person name="Rocha M."/>
            <person name="de Souza D.H."/>
            <person name="Malavazi I."/>
            <person name="Cerdeira L.T."/>
            <person name="Hong H."/>
            <person name="Samborskyy M."/>
            <person name="de Vasconcelos A.T."/>
            <person name="Leadlay P."/>
            <person name="Rodrigues-Filho E."/>
        </authorList>
    </citation>
    <scope>NUCLEOTIDE SEQUENCE [LARGE SCALE GENOMIC DNA]</scope>
    <source>
        <strain evidence="20">LaBioMMi 136</strain>
    </source>
</reference>
<feature type="region of interest" description="Disordered" evidence="17">
    <location>
        <begin position="758"/>
        <end position="789"/>
    </location>
</feature>
<feature type="region of interest" description="Disordered" evidence="17">
    <location>
        <begin position="644"/>
        <end position="720"/>
    </location>
</feature>
<dbReference type="EC" id="2.7.11.1" evidence="3"/>
<comment type="subcellular location">
    <subcellularLocation>
        <location evidence="1">Nucleus</location>
    </subcellularLocation>
</comment>
<keyword evidence="4" id="KW-0723">Serine/threonine-protein kinase</keyword>
<evidence type="ECO:0000256" key="15">
    <source>
        <dbReference type="ARBA" id="ARBA00048679"/>
    </source>
</evidence>
<evidence type="ECO:0000256" key="3">
    <source>
        <dbReference type="ARBA" id="ARBA00012513"/>
    </source>
</evidence>
<feature type="compositionally biased region" description="Polar residues" evidence="17">
    <location>
        <begin position="703"/>
        <end position="714"/>
    </location>
</feature>
<dbReference type="PROSITE" id="PS00108">
    <property type="entry name" value="PROTEIN_KINASE_ST"/>
    <property type="match status" value="1"/>
</dbReference>
<evidence type="ECO:0000313" key="19">
    <source>
        <dbReference type="EMBL" id="OOQ85149.1"/>
    </source>
</evidence>
<gene>
    <name evidence="19" type="primary">nimA</name>
    <name evidence="19" type="ORF">PEBR_27039</name>
</gene>
<dbReference type="FunFam" id="1.10.510.10:FF:000697">
    <property type="entry name" value="G2-specific protein kinase nimA"/>
    <property type="match status" value="1"/>
</dbReference>
<feature type="domain" description="Protein kinase" evidence="18">
    <location>
        <begin position="88"/>
        <end position="372"/>
    </location>
</feature>
<dbReference type="SMART" id="SM00220">
    <property type="entry name" value="S_TKc"/>
    <property type="match status" value="1"/>
</dbReference>
<dbReference type="PANTHER" id="PTHR43671">
    <property type="entry name" value="SERINE/THREONINE-PROTEIN KINASE NEK"/>
    <property type="match status" value="1"/>
</dbReference>
<evidence type="ECO:0000313" key="20">
    <source>
        <dbReference type="Proteomes" id="UP000190744"/>
    </source>
</evidence>
<dbReference type="Proteomes" id="UP000190744">
    <property type="component" value="Unassembled WGS sequence"/>
</dbReference>
<keyword evidence="16" id="KW-0175">Coiled coil</keyword>
<evidence type="ECO:0000256" key="4">
    <source>
        <dbReference type="ARBA" id="ARBA00022527"/>
    </source>
</evidence>
<dbReference type="AlphaFoldDB" id="A0A1S9RHX8"/>
<keyword evidence="5" id="KW-0597">Phosphoprotein</keyword>
<dbReference type="GO" id="GO:0000278">
    <property type="term" value="P:mitotic cell cycle"/>
    <property type="evidence" value="ECO:0007669"/>
    <property type="project" value="UniProtKB-ARBA"/>
</dbReference>
<dbReference type="InterPro" id="IPR050660">
    <property type="entry name" value="NEK_Ser/Thr_kinase"/>
</dbReference>
<feature type="compositionally biased region" description="Low complexity" evidence="17">
    <location>
        <begin position="559"/>
        <end position="571"/>
    </location>
</feature>
<comment type="similarity">
    <text evidence="2">Belongs to the protein kinase superfamily. CAMK Ser/Thr protein kinase family.</text>
</comment>
<evidence type="ECO:0000256" key="11">
    <source>
        <dbReference type="ARBA" id="ARBA00022840"/>
    </source>
</evidence>
<evidence type="ECO:0000256" key="2">
    <source>
        <dbReference type="ARBA" id="ARBA00006692"/>
    </source>
</evidence>
<keyword evidence="7" id="KW-0808">Transferase</keyword>
<organism evidence="19 20">
    <name type="scientific">Penicillium brasilianum</name>
    <dbReference type="NCBI Taxonomy" id="104259"/>
    <lineage>
        <taxon>Eukaryota</taxon>
        <taxon>Fungi</taxon>
        <taxon>Dikarya</taxon>
        <taxon>Ascomycota</taxon>
        <taxon>Pezizomycotina</taxon>
        <taxon>Eurotiomycetes</taxon>
        <taxon>Eurotiomycetidae</taxon>
        <taxon>Eurotiales</taxon>
        <taxon>Aspergillaceae</taxon>
        <taxon>Penicillium</taxon>
    </lineage>
</organism>
<dbReference type="InterPro" id="IPR008271">
    <property type="entry name" value="Ser/Thr_kinase_AS"/>
</dbReference>
<keyword evidence="12" id="KW-0539">Nucleus</keyword>
<keyword evidence="10 19" id="KW-0418">Kinase</keyword>
<evidence type="ECO:0000256" key="13">
    <source>
        <dbReference type="ARBA" id="ARBA00023306"/>
    </source>
</evidence>
<sequence>MIPVAAQRSSTQTLRIAEPLNPISSSTFPSTNSSIRLTNNTGTLSTLLFHDIFLILPPFSYPFDTCDSDCLVQSSIAMAIALAEADKYEILEKIGCGSFGIIRKVKRKSDGFILCRKEINYIKMSQKEREQLTAEFNILSSLRHPNIVAYYHREHLKASQDLYLYMEYCGGGDLSMVIKNLKKANKLAEEEFVWRILSQLVTALYRCHYGGDPAEVGSNILGAAPKPSGLKGKQGQVTILHRDLKPENIFLGSDNTVKLGDFGLSKQMQSHDFASTYVGTPFYMSPEICAAEKYTLRSDIWAVGCIMYELCAKEPPFNARTHIQLVQKIREGKFAPLPDYYSPELKNVIGSCLRVNPDNRPDTAALINLPVIRLMRKEKEVVDLGKTLRRREEVAVQKVREMEQKLANVEKEKQQFKTEIENTVRREWEVKARLEIDRQVQSELDRLRKRFEAEVQDRVSIELEKQNRHSNPREELFRASLRRSDSSSQGSSRTSGRGSRSSGATTDDSDVPSSTDISQLSLESPTSNNNRKPRKETRTPFCRSKTVVESPQDVQMAEPSPISIASLSLSPRRTSNSGTSRNIFAEAERQKAKWEPTLAYSDDEDDTPDLPSPTRPKVKPDPFKAPPRPLLRQNTAALMQKLSTQPPLFPCNGSRLPQVSGGPSASQSDARPSMNEGRAKSPHRRLSKIPSSANLAADAGSPTRKNSTKQQPIKANNAGGDEMFKAVMQRNMGGRTLVELAQARAGGRHVDEFKRCASDSRATPHASSMKCSEREPPAIWDPERDEMPSPFLARGKKVIRNLR</sequence>
<feature type="compositionally biased region" description="Polar residues" evidence="17">
    <location>
        <begin position="655"/>
        <end position="670"/>
    </location>
</feature>
<evidence type="ECO:0000256" key="9">
    <source>
        <dbReference type="ARBA" id="ARBA00022776"/>
    </source>
</evidence>
<keyword evidence="6" id="KW-0132">Cell division</keyword>
<dbReference type="GO" id="GO:0004674">
    <property type="term" value="F:protein serine/threonine kinase activity"/>
    <property type="evidence" value="ECO:0007669"/>
    <property type="project" value="UniProtKB-KW"/>
</dbReference>